<keyword evidence="3" id="KW-1185">Reference proteome</keyword>
<evidence type="ECO:0000313" key="2">
    <source>
        <dbReference type="EMBL" id="KAK8093546.1"/>
    </source>
</evidence>
<sequence>MCDGAPRLLCVEPTAAHQESRNAQGARGPSSPTCGAPQTMYNKPTTTPSVNLLHLDDPSLPMQPRHPHHRPKHPHIQHVRAPSAGSSAGSVFAPPASAPWYRHQIFGIPHRLDRRPHRGPEHVNIEHERAALLGVVLGQRLLLARGAAVRPPEARRGVQAGHVHDGVGLLLGHEAVVQADGAHVEDPGLDHVGVGAHVVAALFAVGGVLDLGPVGRQHHPHHQTARVAVPFHFEGGEAVEGDLLGAGGLGGGGGEADFSEEAMVIEWEL</sequence>
<evidence type="ECO:0000256" key="1">
    <source>
        <dbReference type="SAM" id="MobiDB-lite"/>
    </source>
</evidence>
<gene>
    <name evidence="2" type="ORF">PG997_000231</name>
</gene>
<reference evidence="2 3" key="1">
    <citation type="submission" date="2023-01" db="EMBL/GenBank/DDBJ databases">
        <title>Analysis of 21 Apiospora genomes using comparative genomics revels a genus with tremendous synthesis potential of carbohydrate active enzymes and secondary metabolites.</title>
        <authorList>
            <person name="Sorensen T."/>
        </authorList>
    </citation>
    <scope>NUCLEOTIDE SEQUENCE [LARGE SCALE GENOMIC DNA]</scope>
    <source>
        <strain evidence="2 3">CBS 114990</strain>
    </source>
</reference>
<proteinExistence type="predicted"/>
<comment type="caution">
    <text evidence="2">The sequence shown here is derived from an EMBL/GenBank/DDBJ whole genome shotgun (WGS) entry which is preliminary data.</text>
</comment>
<feature type="compositionally biased region" description="Basic residues" evidence="1">
    <location>
        <begin position="65"/>
        <end position="78"/>
    </location>
</feature>
<dbReference type="Proteomes" id="UP001433268">
    <property type="component" value="Unassembled WGS sequence"/>
</dbReference>
<dbReference type="EMBL" id="JAQQWN010000002">
    <property type="protein sequence ID" value="KAK8093546.1"/>
    <property type="molecule type" value="Genomic_DNA"/>
</dbReference>
<name>A0ABR1X9Z8_9PEZI</name>
<dbReference type="GeneID" id="92037606"/>
<accession>A0ABR1X9Z8</accession>
<organism evidence="2 3">
    <name type="scientific">Apiospora hydei</name>
    <dbReference type="NCBI Taxonomy" id="1337664"/>
    <lineage>
        <taxon>Eukaryota</taxon>
        <taxon>Fungi</taxon>
        <taxon>Dikarya</taxon>
        <taxon>Ascomycota</taxon>
        <taxon>Pezizomycotina</taxon>
        <taxon>Sordariomycetes</taxon>
        <taxon>Xylariomycetidae</taxon>
        <taxon>Amphisphaeriales</taxon>
        <taxon>Apiosporaceae</taxon>
        <taxon>Apiospora</taxon>
    </lineage>
</organism>
<feature type="region of interest" description="Disordered" evidence="1">
    <location>
        <begin position="16"/>
        <end position="46"/>
    </location>
</feature>
<evidence type="ECO:0000313" key="3">
    <source>
        <dbReference type="Proteomes" id="UP001433268"/>
    </source>
</evidence>
<protein>
    <submittedName>
        <fullName evidence="2">Uncharacterized protein</fullName>
    </submittedName>
</protein>
<feature type="region of interest" description="Disordered" evidence="1">
    <location>
        <begin position="62"/>
        <end position="90"/>
    </location>
</feature>
<dbReference type="RefSeq" id="XP_066674319.1">
    <property type="nucleotide sequence ID" value="XM_066804546.1"/>
</dbReference>